<evidence type="ECO:0000313" key="2">
    <source>
        <dbReference type="EMBL" id="KAF2169206.1"/>
    </source>
</evidence>
<dbReference type="OrthoDB" id="4133832at2759"/>
<evidence type="ECO:0000313" key="3">
    <source>
        <dbReference type="Proteomes" id="UP000799537"/>
    </source>
</evidence>
<name>A0A6A6CUP0_ZASCE</name>
<evidence type="ECO:0000256" key="1">
    <source>
        <dbReference type="SAM" id="MobiDB-lite"/>
    </source>
</evidence>
<proteinExistence type="predicted"/>
<reference evidence="2" key="1">
    <citation type="journal article" date="2020" name="Stud. Mycol.">
        <title>101 Dothideomycetes genomes: a test case for predicting lifestyles and emergence of pathogens.</title>
        <authorList>
            <person name="Haridas S."/>
            <person name="Albert R."/>
            <person name="Binder M."/>
            <person name="Bloem J."/>
            <person name="Labutti K."/>
            <person name="Salamov A."/>
            <person name="Andreopoulos B."/>
            <person name="Baker S."/>
            <person name="Barry K."/>
            <person name="Bills G."/>
            <person name="Bluhm B."/>
            <person name="Cannon C."/>
            <person name="Castanera R."/>
            <person name="Culley D."/>
            <person name="Daum C."/>
            <person name="Ezra D."/>
            <person name="Gonzalez J."/>
            <person name="Henrissat B."/>
            <person name="Kuo A."/>
            <person name="Liang C."/>
            <person name="Lipzen A."/>
            <person name="Lutzoni F."/>
            <person name="Magnuson J."/>
            <person name="Mondo S."/>
            <person name="Nolan M."/>
            <person name="Ohm R."/>
            <person name="Pangilinan J."/>
            <person name="Park H.-J."/>
            <person name="Ramirez L."/>
            <person name="Alfaro M."/>
            <person name="Sun H."/>
            <person name="Tritt A."/>
            <person name="Yoshinaga Y."/>
            <person name="Zwiers L.-H."/>
            <person name="Turgeon B."/>
            <person name="Goodwin S."/>
            <person name="Spatafora J."/>
            <person name="Crous P."/>
            <person name="Grigoriev I."/>
        </authorList>
    </citation>
    <scope>NUCLEOTIDE SEQUENCE</scope>
    <source>
        <strain evidence="2">ATCC 36951</strain>
    </source>
</reference>
<sequence length="85" mass="9459">MADAEVRAASDSKKCHLLELPSELRNRIWEGAAREDNIIRLNLRKGPCTPEWVFAGQQIFREAVPPGPPSTASPPSFKKSKTWAT</sequence>
<protein>
    <submittedName>
        <fullName evidence="2">Uncharacterized protein</fullName>
    </submittedName>
</protein>
<organism evidence="2 3">
    <name type="scientific">Zasmidium cellare ATCC 36951</name>
    <dbReference type="NCBI Taxonomy" id="1080233"/>
    <lineage>
        <taxon>Eukaryota</taxon>
        <taxon>Fungi</taxon>
        <taxon>Dikarya</taxon>
        <taxon>Ascomycota</taxon>
        <taxon>Pezizomycotina</taxon>
        <taxon>Dothideomycetes</taxon>
        <taxon>Dothideomycetidae</taxon>
        <taxon>Mycosphaerellales</taxon>
        <taxon>Mycosphaerellaceae</taxon>
        <taxon>Zasmidium</taxon>
    </lineage>
</organism>
<dbReference type="RefSeq" id="XP_033670095.1">
    <property type="nucleotide sequence ID" value="XM_033805388.1"/>
</dbReference>
<dbReference type="GeneID" id="54558660"/>
<dbReference type="Proteomes" id="UP000799537">
    <property type="component" value="Unassembled WGS sequence"/>
</dbReference>
<keyword evidence="3" id="KW-1185">Reference proteome</keyword>
<dbReference type="EMBL" id="ML993588">
    <property type="protein sequence ID" value="KAF2169206.1"/>
    <property type="molecule type" value="Genomic_DNA"/>
</dbReference>
<dbReference type="AlphaFoldDB" id="A0A6A6CUP0"/>
<feature type="region of interest" description="Disordered" evidence="1">
    <location>
        <begin position="63"/>
        <end position="85"/>
    </location>
</feature>
<accession>A0A6A6CUP0</accession>
<gene>
    <name evidence="2" type="ORF">M409DRAFT_20429</name>
</gene>